<keyword evidence="3" id="KW-0560">Oxidoreductase</keyword>
<dbReference type="GO" id="GO:0016491">
    <property type="term" value="F:oxidoreductase activity"/>
    <property type="evidence" value="ECO:0007669"/>
    <property type="project" value="UniProtKB-KW"/>
</dbReference>
<dbReference type="Gene3D" id="3.20.20.30">
    <property type="entry name" value="Luciferase-like domain"/>
    <property type="match status" value="1"/>
</dbReference>
<sequence>MPDVAAAADVPLSILDLATIVSGATAADALRNTTELARHADEWGYRRFWLAEHHNMAGVASSATSVLIGHVAGATRRIRVGSGGVMLPNHAPLVIAEQFGTLATLYPGRIDLGLGRAPGTDPWTTQALRRKRTEHDDFPAQVEELRRYLAPETPTQRVRAVPGQGTQVPVWILGSSMFGAALAAQLGLPYAFASHFAPDLLHDALTYYRENFQPSAELERPYAMAGVNVLIAEDDAEARRLFTSTQQRFLALATGGPQQLQPPRDDMPEAERRLADSKLSASVVGAPETVRRGLADFVARTGVSELMVVTETYDFKARLRSYELLADLWS</sequence>
<dbReference type="SUPFAM" id="SSF51679">
    <property type="entry name" value="Bacterial luciferase-like"/>
    <property type="match status" value="1"/>
</dbReference>
<evidence type="ECO:0000256" key="1">
    <source>
        <dbReference type="ARBA" id="ARBA00007789"/>
    </source>
</evidence>
<dbReference type="Pfam" id="PF00296">
    <property type="entry name" value="Bac_luciferase"/>
    <property type="match status" value="1"/>
</dbReference>
<dbReference type="InterPro" id="IPR011251">
    <property type="entry name" value="Luciferase-like_dom"/>
</dbReference>
<gene>
    <name evidence="3" type="ORF">ACFQRF_06660</name>
</gene>
<proteinExistence type="predicted"/>
<dbReference type="InterPro" id="IPR036661">
    <property type="entry name" value="Luciferase-like_sf"/>
</dbReference>
<dbReference type="InterPro" id="IPR050766">
    <property type="entry name" value="Bact_Lucif_Oxidored"/>
</dbReference>
<organism evidence="3 4">
    <name type="scientific">Marinactinospora rubrisoli</name>
    <dbReference type="NCBI Taxonomy" id="2715399"/>
    <lineage>
        <taxon>Bacteria</taxon>
        <taxon>Bacillati</taxon>
        <taxon>Actinomycetota</taxon>
        <taxon>Actinomycetes</taxon>
        <taxon>Streptosporangiales</taxon>
        <taxon>Nocardiopsidaceae</taxon>
        <taxon>Marinactinospora</taxon>
    </lineage>
</organism>
<dbReference type="CDD" id="cd00347">
    <property type="entry name" value="Flavin_utilizing_monoxygenases"/>
    <property type="match status" value="1"/>
</dbReference>
<keyword evidence="4" id="KW-1185">Reference proteome</keyword>
<evidence type="ECO:0000313" key="3">
    <source>
        <dbReference type="EMBL" id="MFC7327419.1"/>
    </source>
</evidence>
<dbReference type="NCBIfam" id="TIGR03558">
    <property type="entry name" value="oxido_grp_1"/>
    <property type="match status" value="1"/>
</dbReference>
<dbReference type="PANTHER" id="PTHR30137:SF6">
    <property type="entry name" value="LUCIFERASE-LIKE MONOOXYGENASE"/>
    <property type="match status" value="1"/>
</dbReference>
<dbReference type="EMBL" id="JBHTBH010000002">
    <property type="protein sequence ID" value="MFC7327419.1"/>
    <property type="molecule type" value="Genomic_DNA"/>
</dbReference>
<dbReference type="PANTHER" id="PTHR30137">
    <property type="entry name" value="LUCIFERASE-LIKE MONOOXYGENASE"/>
    <property type="match status" value="1"/>
</dbReference>
<accession>A0ABW2KBK1</accession>
<comment type="caution">
    <text evidence="3">The sequence shown here is derived from an EMBL/GenBank/DDBJ whole genome shotgun (WGS) entry which is preliminary data.</text>
</comment>
<evidence type="ECO:0000313" key="4">
    <source>
        <dbReference type="Proteomes" id="UP001596540"/>
    </source>
</evidence>
<protein>
    <submittedName>
        <fullName evidence="3">LLM class flavin-dependent oxidoreductase</fullName>
        <ecNumber evidence="3">1.-.-.-</ecNumber>
    </submittedName>
</protein>
<evidence type="ECO:0000259" key="2">
    <source>
        <dbReference type="Pfam" id="PF00296"/>
    </source>
</evidence>
<dbReference type="InterPro" id="IPR019949">
    <property type="entry name" value="CmoO-like"/>
</dbReference>
<name>A0ABW2KBK1_9ACTN</name>
<feature type="domain" description="Luciferase-like" evidence="2">
    <location>
        <begin position="22"/>
        <end position="304"/>
    </location>
</feature>
<dbReference type="EC" id="1.-.-.-" evidence="3"/>
<dbReference type="RefSeq" id="WP_379869699.1">
    <property type="nucleotide sequence ID" value="NZ_JBHTBH010000002.1"/>
</dbReference>
<dbReference type="Proteomes" id="UP001596540">
    <property type="component" value="Unassembled WGS sequence"/>
</dbReference>
<comment type="similarity">
    <text evidence="1">To bacterial alkanal monooxygenase alpha and beta chains.</text>
</comment>
<reference evidence="4" key="1">
    <citation type="journal article" date="2019" name="Int. J. Syst. Evol. Microbiol.">
        <title>The Global Catalogue of Microorganisms (GCM) 10K type strain sequencing project: providing services to taxonomists for standard genome sequencing and annotation.</title>
        <authorList>
            <consortium name="The Broad Institute Genomics Platform"/>
            <consortium name="The Broad Institute Genome Sequencing Center for Infectious Disease"/>
            <person name="Wu L."/>
            <person name="Ma J."/>
        </authorList>
    </citation>
    <scope>NUCLEOTIDE SEQUENCE [LARGE SCALE GENOMIC DNA]</scope>
    <source>
        <strain evidence="4">CGMCC 4.7382</strain>
    </source>
</reference>